<evidence type="ECO:0000313" key="2">
    <source>
        <dbReference type="EMBL" id="CAK0899972.1"/>
    </source>
</evidence>
<evidence type="ECO:0000313" key="3">
    <source>
        <dbReference type="Proteomes" id="UP001189429"/>
    </source>
</evidence>
<feature type="region of interest" description="Disordered" evidence="1">
    <location>
        <begin position="47"/>
        <end position="66"/>
    </location>
</feature>
<sequence length="108" mass="12096">MLEDNGEGRDDATSNNTRKSKKEEQSTRYVCVELRWSSYPHSSREAMRAMNSRVRSGTVGSTHRCQGPALSRRLCSVGCRWGLPVALSTIQLLELCRLHVSVARPFTA</sequence>
<feature type="region of interest" description="Disordered" evidence="1">
    <location>
        <begin position="1"/>
        <end position="27"/>
    </location>
</feature>
<name>A0ABN9XPA0_9DINO</name>
<proteinExistence type="predicted"/>
<feature type="compositionally biased region" description="Basic and acidic residues" evidence="1">
    <location>
        <begin position="1"/>
        <end position="12"/>
    </location>
</feature>
<organism evidence="2 3">
    <name type="scientific">Prorocentrum cordatum</name>
    <dbReference type="NCBI Taxonomy" id="2364126"/>
    <lineage>
        <taxon>Eukaryota</taxon>
        <taxon>Sar</taxon>
        <taxon>Alveolata</taxon>
        <taxon>Dinophyceae</taxon>
        <taxon>Prorocentrales</taxon>
        <taxon>Prorocentraceae</taxon>
        <taxon>Prorocentrum</taxon>
    </lineage>
</organism>
<dbReference type="EMBL" id="CAUYUJ010020704">
    <property type="protein sequence ID" value="CAK0899972.1"/>
    <property type="molecule type" value="Genomic_DNA"/>
</dbReference>
<reference evidence="2" key="1">
    <citation type="submission" date="2023-10" db="EMBL/GenBank/DDBJ databases">
        <authorList>
            <person name="Chen Y."/>
            <person name="Shah S."/>
            <person name="Dougan E. K."/>
            <person name="Thang M."/>
            <person name="Chan C."/>
        </authorList>
    </citation>
    <scope>NUCLEOTIDE SEQUENCE [LARGE SCALE GENOMIC DNA]</scope>
</reference>
<accession>A0ABN9XPA0</accession>
<comment type="caution">
    <text evidence="2">The sequence shown here is derived from an EMBL/GenBank/DDBJ whole genome shotgun (WGS) entry which is preliminary data.</text>
</comment>
<protein>
    <submittedName>
        <fullName evidence="2">Uncharacterized protein</fullName>
    </submittedName>
</protein>
<keyword evidence="3" id="KW-1185">Reference proteome</keyword>
<evidence type="ECO:0000256" key="1">
    <source>
        <dbReference type="SAM" id="MobiDB-lite"/>
    </source>
</evidence>
<dbReference type="Proteomes" id="UP001189429">
    <property type="component" value="Unassembled WGS sequence"/>
</dbReference>
<gene>
    <name evidence="2" type="ORF">PCOR1329_LOCUS77385</name>
</gene>
<feature type="compositionally biased region" description="Polar residues" evidence="1">
    <location>
        <begin position="53"/>
        <end position="64"/>
    </location>
</feature>